<keyword evidence="6" id="KW-0808">Transferase</keyword>
<evidence type="ECO:0000256" key="5">
    <source>
        <dbReference type="ARBA" id="ARBA00022553"/>
    </source>
</evidence>
<dbReference type="SMART" id="SM00304">
    <property type="entry name" value="HAMP"/>
    <property type="match status" value="1"/>
</dbReference>
<dbReference type="OrthoDB" id="9804645at2"/>
<dbReference type="SMART" id="SM00387">
    <property type="entry name" value="HATPase_c"/>
    <property type="match status" value="1"/>
</dbReference>
<dbReference type="InterPro" id="IPR036097">
    <property type="entry name" value="HisK_dim/P_sf"/>
</dbReference>
<dbReference type="EMBL" id="PIPQ01000011">
    <property type="protein sequence ID" value="RUO37846.1"/>
    <property type="molecule type" value="Genomic_DNA"/>
</dbReference>
<dbReference type="CDD" id="cd06225">
    <property type="entry name" value="HAMP"/>
    <property type="match status" value="1"/>
</dbReference>
<evidence type="ECO:0000256" key="3">
    <source>
        <dbReference type="ARBA" id="ARBA00012438"/>
    </source>
</evidence>
<reference evidence="13 14" key="1">
    <citation type="journal article" date="2011" name="Front. Microbiol.">
        <title>Genomic signatures of strain selection and enhancement in Bacillus atrophaeus var. globigii, a historical biowarfare simulant.</title>
        <authorList>
            <person name="Gibbons H.S."/>
            <person name="Broomall S.M."/>
            <person name="McNew L.A."/>
            <person name="Daligault H."/>
            <person name="Chapman C."/>
            <person name="Bruce D."/>
            <person name="Karavis M."/>
            <person name="Krepps M."/>
            <person name="McGregor P.A."/>
            <person name="Hong C."/>
            <person name="Park K.H."/>
            <person name="Akmal A."/>
            <person name="Feldman A."/>
            <person name="Lin J.S."/>
            <person name="Chang W.E."/>
            <person name="Higgs B.W."/>
            <person name="Demirev P."/>
            <person name="Lindquist J."/>
            <person name="Liem A."/>
            <person name="Fochler E."/>
            <person name="Read T.D."/>
            <person name="Tapia R."/>
            <person name="Johnson S."/>
            <person name="Bishop-Lilly K.A."/>
            <person name="Detter C."/>
            <person name="Han C."/>
            <person name="Sozhamannan S."/>
            <person name="Rosenzweig C.N."/>
            <person name="Skowronski E.W."/>
        </authorList>
    </citation>
    <scope>NUCLEOTIDE SEQUENCE [LARGE SCALE GENOMIC DNA]</scope>
    <source>
        <strain evidence="13 14">AIT1</strain>
    </source>
</reference>
<dbReference type="InterPro" id="IPR036890">
    <property type="entry name" value="HATPase_C_sf"/>
</dbReference>
<evidence type="ECO:0000256" key="6">
    <source>
        <dbReference type="ARBA" id="ARBA00022679"/>
    </source>
</evidence>
<dbReference type="Pfam" id="PF02518">
    <property type="entry name" value="HATPase_c"/>
    <property type="match status" value="1"/>
</dbReference>
<keyword evidence="8" id="KW-0418">Kinase</keyword>
<evidence type="ECO:0000256" key="8">
    <source>
        <dbReference type="ARBA" id="ARBA00022777"/>
    </source>
</evidence>
<evidence type="ECO:0000256" key="9">
    <source>
        <dbReference type="ARBA" id="ARBA00022840"/>
    </source>
</evidence>
<dbReference type="GO" id="GO:0005524">
    <property type="term" value="F:ATP binding"/>
    <property type="evidence" value="ECO:0007669"/>
    <property type="project" value="UniProtKB-KW"/>
</dbReference>
<comment type="caution">
    <text evidence="13">The sequence shown here is derived from an EMBL/GenBank/DDBJ whole genome shotgun (WGS) entry which is preliminary data.</text>
</comment>
<dbReference type="PROSITE" id="PS50109">
    <property type="entry name" value="HIS_KIN"/>
    <property type="match status" value="1"/>
</dbReference>
<keyword evidence="9" id="KW-0067">ATP-binding</keyword>
<gene>
    <name evidence="13" type="ORF">CWE15_11205</name>
</gene>
<dbReference type="InterPro" id="IPR005467">
    <property type="entry name" value="His_kinase_dom"/>
</dbReference>
<dbReference type="SUPFAM" id="SSF55874">
    <property type="entry name" value="ATPase domain of HSP90 chaperone/DNA topoisomerase II/histidine kinase"/>
    <property type="match status" value="1"/>
</dbReference>
<feature type="domain" description="Histidine kinase" evidence="11">
    <location>
        <begin position="250"/>
        <end position="466"/>
    </location>
</feature>
<dbReference type="GO" id="GO:0000155">
    <property type="term" value="F:phosphorelay sensor kinase activity"/>
    <property type="evidence" value="ECO:0007669"/>
    <property type="project" value="InterPro"/>
</dbReference>
<dbReference type="PROSITE" id="PS50885">
    <property type="entry name" value="HAMP"/>
    <property type="match status" value="1"/>
</dbReference>
<evidence type="ECO:0000256" key="7">
    <source>
        <dbReference type="ARBA" id="ARBA00022741"/>
    </source>
</evidence>
<dbReference type="PANTHER" id="PTHR44936">
    <property type="entry name" value="SENSOR PROTEIN CREC"/>
    <property type="match status" value="1"/>
</dbReference>
<feature type="transmembrane region" description="Helical" evidence="10">
    <location>
        <begin position="12"/>
        <end position="36"/>
    </location>
</feature>
<dbReference type="GO" id="GO:0005886">
    <property type="term" value="C:plasma membrane"/>
    <property type="evidence" value="ECO:0007669"/>
    <property type="project" value="UniProtKB-SubCell"/>
</dbReference>
<evidence type="ECO:0000259" key="12">
    <source>
        <dbReference type="PROSITE" id="PS50885"/>
    </source>
</evidence>
<protein>
    <recommendedName>
        <fullName evidence="3">histidine kinase</fullName>
        <ecNumber evidence="3">2.7.13.3</ecNumber>
    </recommendedName>
</protein>
<keyword evidence="10" id="KW-0812">Transmembrane</keyword>
<dbReference type="RefSeq" id="WP_126758169.1">
    <property type="nucleotide sequence ID" value="NZ_PIPQ01000011.1"/>
</dbReference>
<comment type="subcellular location">
    <subcellularLocation>
        <location evidence="2">Cell membrane</location>
        <topology evidence="2">Multi-pass membrane protein</topology>
    </subcellularLocation>
</comment>
<accession>A0A432WVQ0</accession>
<dbReference type="Gene3D" id="1.10.287.130">
    <property type="match status" value="1"/>
</dbReference>
<keyword evidence="5" id="KW-0597">Phosphoprotein</keyword>
<dbReference type="AlphaFoldDB" id="A0A432WVQ0"/>
<name>A0A432WVQ0_9GAMM</name>
<proteinExistence type="predicted"/>
<dbReference type="CDD" id="cd00082">
    <property type="entry name" value="HisKA"/>
    <property type="match status" value="1"/>
</dbReference>
<comment type="catalytic activity">
    <reaction evidence="1">
        <text>ATP + protein L-histidine = ADP + protein N-phospho-L-histidine.</text>
        <dbReference type="EC" id="2.7.13.3"/>
    </reaction>
</comment>
<evidence type="ECO:0000256" key="1">
    <source>
        <dbReference type="ARBA" id="ARBA00000085"/>
    </source>
</evidence>
<dbReference type="InterPro" id="IPR050980">
    <property type="entry name" value="2C_sensor_his_kinase"/>
</dbReference>
<evidence type="ECO:0000259" key="11">
    <source>
        <dbReference type="PROSITE" id="PS50109"/>
    </source>
</evidence>
<evidence type="ECO:0000256" key="4">
    <source>
        <dbReference type="ARBA" id="ARBA00022475"/>
    </source>
</evidence>
<dbReference type="InterPro" id="IPR003594">
    <property type="entry name" value="HATPase_dom"/>
</dbReference>
<evidence type="ECO:0000256" key="2">
    <source>
        <dbReference type="ARBA" id="ARBA00004651"/>
    </source>
</evidence>
<feature type="transmembrane region" description="Helical" evidence="10">
    <location>
        <begin position="169"/>
        <end position="192"/>
    </location>
</feature>
<dbReference type="Gene3D" id="6.10.340.10">
    <property type="match status" value="1"/>
</dbReference>
<evidence type="ECO:0000313" key="13">
    <source>
        <dbReference type="EMBL" id="RUO37846.1"/>
    </source>
</evidence>
<dbReference type="InterPro" id="IPR003661">
    <property type="entry name" value="HisK_dim/P_dom"/>
</dbReference>
<dbReference type="EC" id="2.7.13.3" evidence="3"/>
<evidence type="ECO:0000313" key="14">
    <source>
        <dbReference type="Proteomes" id="UP000286976"/>
    </source>
</evidence>
<keyword evidence="7" id="KW-0547">Nucleotide-binding</keyword>
<dbReference type="Pfam" id="PF00512">
    <property type="entry name" value="HisKA"/>
    <property type="match status" value="1"/>
</dbReference>
<dbReference type="SMART" id="SM00388">
    <property type="entry name" value="HisKA"/>
    <property type="match status" value="1"/>
</dbReference>
<evidence type="ECO:0000256" key="10">
    <source>
        <dbReference type="SAM" id="Phobius"/>
    </source>
</evidence>
<keyword evidence="10" id="KW-0472">Membrane</keyword>
<dbReference type="Gene3D" id="3.30.565.10">
    <property type="entry name" value="Histidine kinase-like ATPase, C-terminal domain"/>
    <property type="match status" value="1"/>
</dbReference>
<dbReference type="PANTHER" id="PTHR44936:SF10">
    <property type="entry name" value="SENSOR PROTEIN RSTB"/>
    <property type="match status" value="1"/>
</dbReference>
<keyword evidence="4" id="KW-1003">Cell membrane</keyword>
<sequence length="467" mass="51331">MKGWRYLSTGWQFFIAIAGTSLILVALVLLGVRSYFSYNFMSYLEAQERDRMSQVAIVLADYYEQEQTAEDRLGSVRAWRRALQAIQRDVFFNPSKLNMDAQLVFEQLHLETPAGRTVFGQPIADNVAVYIYLANPFGEPHVIGRLSAPKPTGTHGPIDEVFQAQQTSAFVYAGALALLLAAAVASIVSIALRKRLLSLAKVSKSLAQGNYTLKADARGRDDVSALAANMNELAGSLAASEKHRRQLLADVAHELRTPLTVLQGDIEAVQDGIRPADAAHQARLHQQVLHLSRLTNDLYQLSQADLGALVYHWAPCHIASLCATWVDNYQHRASELGLVLTYQVQGENTQLVADADRLQQALTNVLENSLRYTTAPGHVVCTLDMRDAHKVRIRVEDSTPGLTVQQCARLGERLYRPDPARSRSAGGSGLGLSIVQSIVQAHHGQVHFKPSALGGLHVEIELPRNPV</sequence>
<dbReference type="InterPro" id="IPR003660">
    <property type="entry name" value="HAMP_dom"/>
</dbReference>
<dbReference type="PRINTS" id="PR00344">
    <property type="entry name" value="BCTRLSENSOR"/>
</dbReference>
<keyword evidence="14" id="KW-1185">Reference proteome</keyword>
<dbReference type="SUPFAM" id="SSF47384">
    <property type="entry name" value="Homodimeric domain of signal transducing histidine kinase"/>
    <property type="match status" value="1"/>
</dbReference>
<keyword evidence="10" id="KW-1133">Transmembrane helix</keyword>
<dbReference type="Proteomes" id="UP000286976">
    <property type="component" value="Unassembled WGS sequence"/>
</dbReference>
<organism evidence="13 14">
    <name type="scientific">Aliidiomarina taiwanensis</name>
    <dbReference type="NCBI Taxonomy" id="946228"/>
    <lineage>
        <taxon>Bacteria</taxon>
        <taxon>Pseudomonadati</taxon>
        <taxon>Pseudomonadota</taxon>
        <taxon>Gammaproteobacteria</taxon>
        <taxon>Alteromonadales</taxon>
        <taxon>Idiomarinaceae</taxon>
        <taxon>Aliidiomarina</taxon>
    </lineage>
</organism>
<dbReference type="InterPro" id="IPR004358">
    <property type="entry name" value="Sig_transdc_His_kin-like_C"/>
</dbReference>
<feature type="domain" description="HAMP" evidence="12">
    <location>
        <begin position="190"/>
        <end position="242"/>
    </location>
</feature>